<evidence type="ECO:0000256" key="1">
    <source>
        <dbReference type="SAM" id="MobiDB-lite"/>
    </source>
</evidence>
<feature type="region of interest" description="Disordered" evidence="1">
    <location>
        <begin position="13"/>
        <end position="33"/>
    </location>
</feature>
<proteinExistence type="predicted"/>
<dbReference type="EMBL" id="JARBJD010000050">
    <property type="protein sequence ID" value="KAK2957004.1"/>
    <property type="molecule type" value="Genomic_DNA"/>
</dbReference>
<organism evidence="2 3">
    <name type="scientific">Blattamonas nauphoetae</name>
    <dbReference type="NCBI Taxonomy" id="2049346"/>
    <lineage>
        <taxon>Eukaryota</taxon>
        <taxon>Metamonada</taxon>
        <taxon>Preaxostyla</taxon>
        <taxon>Oxymonadida</taxon>
        <taxon>Blattamonas</taxon>
    </lineage>
</organism>
<evidence type="ECO:0000313" key="3">
    <source>
        <dbReference type="Proteomes" id="UP001281761"/>
    </source>
</evidence>
<gene>
    <name evidence="2" type="ORF">BLNAU_8079</name>
</gene>
<protein>
    <submittedName>
        <fullName evidence="2">Uncharacterized protein</fullName>
    </submittedName>
</protein>
<comment type="caution">
    <text evidence="2">The sequence shown here is derived from an EMBL/GenBank/DDBJ whole genome shotgun (WGS) entry which is preliminary data.</text>
</comment>
<dbReference type="Proteomes" id="UP001281761">
    <property type="component" value="Unassembled WGS sequence"/>
</dbReference>
<reference evidence="2 3" key="1">
    <citation type="journal article" date="2022" name="bioRxiv">
        <title>Genomics of Preaxostyla Flagellates Illuminates Evolutionary Transitions and the Path Towards Mitochondrial Loss.</title>
        <authorList>
            <person name="Novak L.V.F."/>
            <person name="Treitli S.C."/>
            <person name="Pyrih J."/>
            <person name="Halakuc P."/>
            <person name="Pipaliya S.V."/>
            <person name="Vacek V."/>
            <person name="Brzon O."/>
            <person name="Soukal P."/>
            <person name="Eme L."/>
            <person name="Dacks J.B."/>
            <person name="Karnkowska A."/>
            <person name="Elias M."/>
            <person name="Hampl V."/>
        </authorList>
    </citation>
    <scope>NUCLEOTIDE SEQUENCE [LARGE SCALE GENOMIC DNA]</scope>
    <source>
        <strain evidence="2">NAU3</strain>
        <tissue evidence="2">Gut</tissue>
    </source>
</reference>
<feature type="compositionally biased region" description="Low complexity" evidence="1">
    <location>
        <begin position="17"/>
        <end position="32"/>
    </location>
</feature>
<accession>A0ABQ9XZW5</accession>
<evidence type="ECO:0000313" key="2">
    <source>
        <dbReference type="EMBL" id="KAK2957004.1"/>
    </source>
</evidence>
<feature type="region of interest" description="Disordered" evidence="1">
    <location>
        <begin position="120"/>
        <end position="139"/>
    </location>
</feature>
<name>A0ABQ9XZW5_9EUKA</name>
<sequence>MLGVALRRFRRQHRTCPQLSPHSSPNPSSAAPEGRTRLLLADLRESRTSEHCGVQTDRQNIDTADLATCHAVPAVAGILGDTHHIVSFAHCMDGWVLSGDWKDRCRHWSPCRVNSSRISEAAAGNQSAGGGEAVDIVSR</sequence>
<keyword evidence="3" id="KW-1185">Reference proteome</keyword>